<dbReference type="InterPro" id="IPR012902">
    <property type="entry name" value="N_methyl_site"/>
</dbReference>
<dbReference type="EMBL" id="MFTT01000014">
    <property type="protein sequence ID" value="OGI70023.1"/>
    <property type="molecule type" value="Genomic_DNA"/>
</dbReference>
<dbReference type="Proteomes" id="UP000178059">
    <property type="component" value="Unassembled WGS sequence"/>
</dbReference>
<gene>
    <name evidence="2" type="ORF">A2824_03615</name>
</gene>
<comment type="caution">
    <text evidence="2">The sequence shown here is derived from an EMBL/GenBank/DDBJ whole genome shotgun (WGS) entry which is preliminary data.</text>
</comment>
<sequence length="153" mass="17012">MKNFKLKNNRACPAKLQRSGGFTLIETLTALLIFSTSIVVLITATSQGFSNTNYAKNKFIASYLAQEGVEIVRNARDSFGWDNTEINNAASSLFCQNPNCLVAGEPSAFSRSVSLLPDNITNSTEVKITSTVTWDQGITQKHVEYVEYLYNWQ</sequence>
<accession>A0A1F6VK60</accession>
<dbReference type="STRING" id="1801743.A2824_03615"/>
<keyword evidence="1" id="KW-1133">Transmembrane helix</keyword>
<keyword evidence="1" id="KW-0812">Transmembrane</keyword>
<dbReference type="PROSITE" id="PS00409">
    <property type="entry name" value="PROKAR_NTER_METHYL"/>
    <property type="match status" value="1"/>
</dbReference>
<proteinExistence type="predicted"/>
<protein>
    <recommendedName>
        <fullName evidence="4">Type II secretion system protein GspI C-terminal domain-containing protein</fullName>
    </recommendedName>
</protein>
<evidence type="ECO:0000256" key="1">
    <source>
        <dbReference type="SAM" id="Phobius"/>
    </source>
</evidence>
<evidence type="ECO:0000313" key="2">
    <source>
        <dbReference type="EMBL" id="OGI70023.1"/>
    </source>
</evidence>
<dbReference type="AlphaFoldDB" id="A0A1F6VK60"/>
<evidence type="ECO:0000313" key="3">
    <source>
        <dbReference type="Proteomes" id="UP000178059"/>
    </source>
</evidence>
<keyword evidence="1" id="KW-0472">Membrane</keyword>
<evidence type="ECO:0008006" key="4">
    <source>
        <dbReference type="Google" id="ProtNLM"/>
    </source>
</evidence>
<name>A0A1F6VK60_9BACT</name>
<reference evidence="2 3" key="1">
    <citation type="journal article" date="2016" name="Nat. Commun.">
        <title>Thousands of microbial genomes shed light on interconnected biogeochemical processes in an aquifer system.</title>
        <authorList>
            <person name="Anantharaman K."/>
            <person name="Brown C.T."/>
            <person name="Hug L.A."/>
            <person name="Sharon I."/>
            <person name="Castelle C.J."/>
            <person name="Probst A.J."/>
            <person name="Thomas B.C."/>
            <person name="Singh A."/>
            <person name="Wilkins M.J."/>
            <person name="Karaoz U."/>
            <person name="Brodie E.L."/>
            <person name="Williams K.H."/>
            <person name="Hubbard S.S."/>
            <person name="Banfield J.F."/>
        </authorList>
    </citation>
    <scope>NUCLEOTIDE SEQUENCE [LARGE SCALE GENOMIC DNA]</scope>
</reference>
<organism evidence="2 3">
    <name type="scientific">Candidatus Nomurabacteria bacterium RIFCSPHIGHO2_01_FULL_42_16</name>
    <dbReference type="NCBI Taxonomy" id="1801743"/>
    <lineage>
        <taxon>Bacteria</taxon>
        <taxon>Candidatus Nomuraibacteriota</taxon>
    </lineage>
</organism>
<feature type="transmembrane region" description="Helical" evidence="1">
    <location>
        <begin position="21"/>
        <end position="44"/>
    </location>
</feature>